<name>A0A821LKI6_9NEOP</name>
<proteinExistence type="predicted"/>
<evidence type="ECO:0000256" key="1">
    <source>
        <dbReference type="SAM" id="Phobius"/>
    </source>
</evidence>
<feature type="transmembrane region" description="Helical" evidence="1">
    <location>
        <begin position="6"/>
        <end position="26"/>
    </location>
</feature>
<dbReference type="EMBL" id="CAJOBZ010000001">
    <property type="protein sequence ID" value="CAF4752269.1"/>
    <property type="molecule type" value="Genomic_DNA"/>
</dbReference>
<dbReference type="OrthoDB" id="7437628at2759"/>
<comment type="caution">
    <text evidence="2">The sequence shown here is derived from an EMBL/GenBank/DDBJ whole genome shotgun (WGS) entry which is preliminary data.</text>
</comment>
<protein>
    <submittedName>
        <fullName evidence="2">Uncharacterized protein</fullName>
    </submittedName>
</protein>
<dbReference type="Proteomes" id="UP000663880">
    <property type="component" value="Unassembled WGS sequence"/>
</dbReference>
<accession>A0A821LKI6</accession>
<keyword evidence="1" id="KW-0812">Transmembrane</keyword>
<evidence type="ECO:0000313" key="3">
    <source>
        <dbReference type="Proteomes" id="UP000663880"/>
    </source>
</evidence>
<reference evidence="2" key="1">
    <citation type="submission" date="2021-02" db="EMBL/GenBank/DDBJ databases">
        <authorList>
            <person name="Steward A R."/>
        </authorList>
    </citation>
    <scope>NUCLEOTIDE SEQUENCE</scope>
</reference>
<keyword evidence="3" id="KW-1185">Reference proteome</keyword>
<dbReference type="AlphaFoldDB" id="A0A821LKI6"/>
<feature type="transmembrane region" description="Helical" evidence="1">
    <location>
        <begin position="218"/>
        <end position="241"/>
    </location>
</feature>
<sequence length="366" mass="41511">MLYSYCLYIFLITSYYVEAPGLLLLYRPKDISDACVFSEHLRFDISFGMGMSDTITLVLRTLTEIDYACTVEVVVEPAVQLLVVVRYPNLVSTNCEMNRDAFILMKKQRCIRFCDVMYDESLPTHYFTFHVKERLRFKFVSNSSINADLNAHFYQVTVTSARNKPQRGCTLKNETSCSVGEDHFCFTSGVVCDGIKNCGVDDWFDERKSTCSLPVERLSYAPVIAVLAAMSCALLALGHIIQRCLPPLADSFFIFNANEDNRLCIDPVLIPPNNTPPDIPTLKRMSIIPVFSSSSEENSEIFEDKNSGIELRSRDLTEESTSKAAIKPEKARISNIKTITERIQDTFKSFTFSKRRSSQKTQKTIV</sequence>
<keyword evidence="1" id="KW-1133">Transmembrane helix</keyword>
<keyword evidence="1" id="KW-0472">Membrane</keyword>
<organism evidence="2 3">
    <name type="scientific">Pieris macdunnoughi</name>
    <dbReference type="NCBI Taxonomy" id="345717"/>
    <lineage>
        <taxon>Eukaryota</taxon>
        <taxon>Metazoa</taxon>
        <taxon>Ecdysozoa</taxon>
        <taxon>Arthropoda</taxon>
        <taxon>Hexapoda</taxon>
        <taxon>Insecta</taxon>
        <taxon>Pterygota</taxon>
        <taxon>Neoptera</taxon>
        <taxon>Endopterygota</taxon>
        <taxon>Lepidoptera</taxon>
        <taxon>Glossata</taxon>
        <taxon>Ditrysia</taxon>
        <taxon>Papilionoidea</taxon>
        <taxon>Pieridae</taxon>
        <taxon>Pierinae</taxon>
        <taxon>Pieris</taxon>
    </lineage>
</organism>
<gene>
    <name evidence="2" type="ORF">PMACD_LOCUS771</name>
</gene>
<evidence type="ECO:0000313" key="2">
    <source>
        <dbReference type="EMBL" id="CAF4752269.1"/>
    </source>
</evidence>